<dbReference type="RefSeq" id="WP_033362958.1">
    <property type="nucleotide sequence ID" value="NZ_CP073767.1"/>
</dbReference>
<proteinExistence type="predicted"/>
<dbReference type="InterPro" id="IPR014922">
    <property type="entry name" value="YdhG-like"/>
</dbReference>
<dbReference type="OrthoDB" id="5951444at2"/>
<dbReference type="EMBL" id="CP073767">
    <property type="protein sequence ID" value="UWZ52190.1"/>
    <property type="molecule type" value="Genomic_DNA"/>
</dbReference>
<feature type="domain" description="YdhG-like" evidence="1">
    <location>
        <begin position="26"/>
        <end position="128"/>
    </location>
</feature>
<dbReference type="Proteomes" id="UP001058003">
    <property type="component" value="Chromosome"/>
</dbReference>
<keyword evidence="3" id="KW-1185">Reference proteome</keyword>
<gene>
    <name evidence="2" type="ORF">Daura_36720</name>
</gene>
<evidence type="ECO:0000313" key="3">
    <source>
        <dbReference type="Proteomes" id="UP001058003"/>
    </source>
</evidence>
<organism evidence="2 3">
    <name type="scientific">Dactylosporangium aurantiacum</name>
    <dbReference type="NCBI Taxonomy" id="35754"/>
    <lineage>
        <taxon>Bacteria</taxon>
        <taxon>Bacillati</taxon>
        <taxon>Actinomycetota</taxon>
        <taxon>Actinomycetes</taxon>
        <taxon>Micromonosporales</taxon>
        <taxon>Micromonosporaceae</taxon>
        <taxon>Dactylosporangium</taxon>
    </lineage>
</organism>
<sequence>MADTNLTIAGDGDVGAFVDGVADEGRRADARHLVALMGAVTGQPAVMWGRAIVGFGSRHYRYESGREGDTPAVGFSPRKAQTVLYLSGGLELYQDLLDRLGPHTTGKSCLYLKRVGDADDAVLRELIGRSFRMTL</sequence>
<evidence type="ECO:0000259" key="1">
    <source>
        <dbReference type="Pfam" id="PF08818"/>
    </source>
</evidence>
<accession>A0A9Q9ID55</accession>
<name>A0A9Q9ID55_9ACTN</name>
<dbReference type="Pfam" id="PF08818">
    <property type="entry name" value="DUF1801"/>
    <property type="match status" value="1"/>
</dbReference>
<dbReference type="AlphaFoldDB" id="A0A9Q9ID55"/>
<evidence type="ECO:0000313" key="2">
    <source>
        <dbReference type="EMBL" id="UWZ52190.1"/>
    </source>
</evidence>
<reference evidence="2" key="1">
    <citation type="submission" date="2021-04" db="EMBL/GenBank/DDBJ databases">
        <title>Dactylosporangium aurantiacum NRRL B-8018 full assembly.</title>
        <authorList>
            <person name="Hartkoorn R.C."/>
            <person name="Beaudoing E."/>
            <person name="Hot D."/>
        </authorList>
    </citation>
    <scope>NUCLEOTIDE SEQUENCE</scope>
    <source>
        <strain evidence="2">NRRL B-8018</strain>
    </source>
</reference>
<dbReference type="KEGG" id="daur:Daura_36720"/>
<protein>
    <submittedName>
        <fullName evidence="2">DUF1801 domain-containing protein</fullName>
    </submittedName>
</protein>